<dbReference type="GO" id="GO:0016757">
    <property type="term" value="F:glycosyltransferase activity"/>
    <property type="evidence" value="ECO:0007669"/>
    <property type="project" value="UniProtKB-KW"/>
</dbReference>
<evidence type="ECO:0000313" key="6">
    <source>
        <dbReference type="Proteomes" id="UP000237718"/>
    </source>
</evidence>
<dbReference type="Proteomes" id="UP000237718">
    <property type="component" value="Unassembled WGS sequence"/>
</dbReference>
<comment type="similarity">
    <text evidence="1">Belongs to the glycosyltransferase group 1 family. Glycosyltransferase 4 subfamily.</text>
</comment>
<evidence type="ECO:0000256" key="1">
    <source>
        <dbReference type="ARBA" id="ARBA00009481"/>
    </source>
</evidence>
<reference evidence="5 6" key="1">
    <citation type="submission" date="2018-03" db="EMBL/GenBank/DDBJ databases">
        <title>Genomic Encyclopedia of Archaeal and Bacterial Type Strains, Phase II (KMG-II): from individual species to whole genera.</title>
        <authorList>
            <person name="Goeker M."/>
        </authorList>
    </citation>
    <scope>NUCLEOTIDE SEQUENCE [LARGE SCALE GENOMIC DNA]</scope>
    <source>
        <strain evidence="5 6">DSM 25328</strain>
    </source>
</reference>
<protein>
    <submittedName>
        <fullName evidence="5">Glycosyltransferase involved in cell wall biosynthesis</fullName>
    </submittedName>
</protein>
<dbReference type="Gene3D" id="3.40.50.2000">
    <property type="entry name" value="Glycogen Phosphorylase B"/>
    <property type="match status" value="2"/>
</dbReference>
<dbReference type="InterPro" id="IPR001296">
    <property type="entry name" value="Glyco_trans_1"/>
</dbReference>
<dbReference type="PANTHER" id="PTHR12526:SF640">
    <property type="entry name" value="COLANIC ACID BIOSYNTHESIS GLYCOSYLTRANSFERASE WCAL-RELATED"/>
    <property type="match status" value="1"/>
</dbReference>
<dbReference type="AlphaFoldDB" id="A0A2T1AAV4"/>
<evidence type="ECO:0000256" key="2">
    <source>
        <dbReference type="ARBA" id="ARBA00022676"/>
    </source>
</evidence>
<feature type="domain" description="Glycosyl transferase family 1" evidence="4">
    <location>
        <begin position="227"/>
        <end position="384"/>
    </location>
</feature>
<comment type="caution">
    <text evidence="5">The sequence shown here is derived from an EMBL/GenBank/DDBJ whole genome shotgun (WGS) entry which is preliminary data.</text>
</comment>
<keyword evidence="2" id="KW-0328">Glycosyltransferase</keyword>
<evidence type="ECO:0000256" key="3">
    <source>
        <dbReference type="ARBA" id="ARBA00022679"/>
    </source>
</evidence>
<proteinExistence type="inferred from homology"/>
<dbReference type="EMBL" id="PVUF01000015">
    <property type="protein sequence ID" value="PRZ45478.1"/>
    <property type="molecule type" value="Genomic_DNA"/>
</dbReference>
<dbReference type="SUPFAM" id="SSF53756">
    <property type="entry name" value="UDP-Glycosyltransferase/glycogen phosphorylase"/>
    <property type="match status" value="1"/>
</dbReference>
<accession>A0A2T1AAV4</accession>
<evidence type="ECO:0000313" key="5">
    <source>
        <dbReference type="EMBL" id="PRZ45478.1"/>
    </source>
</evidence>
<organism evidence="5 6">
    <name type="scientific">Tritonibacter scottomollicae</name>
    <name type="common">Epibacterium scottomollicae</name>
    <dbReference type="NCBI Taxonomy" id="483013"/>
    <lineage>
        <taxon>Bacteria</taxon>
        <taxon>Pseudomonadati</taxon>
        <taxon>Pseudomonadota</taxon>
        <taxon>Alphaproteobacteria</taxon>
        <taxon>Rhodobacterales</taxon>
        <taxon>Paracoccaceae</taxon>
        <taxon>Tritonibacter</taxon>
    </lineage>
</organism>
<dbReference type="OrthoDB" id="503550at2"/>
<dbReference type="Pfam" id="PF00534">
    <property type="entry name" value="Glycos_transf_1"/>
    <property type="match status" value="1"/>
</dbReference>
<evidence type="ECO:0000259" key="4">
    <source>
        <dbReference type="Pfam" id="PF00534"/>
    </source>
</evidence>
<dbReference type="RefSeq" id="WP_106165101.1">
    <property type="nucleotide sequence ID" value="NZ_PVUF01000015.1"/>
</dbReference>
<sequence>MTRTTAAGHLLIYAPVPVYREGTSLYIERQAVNGLRLWSEHFGRVTIVMPEKTAPRPQGWMLMSEALEPLPKVRVVTVPSAYGAQRFLYALPRQRRRLRKLIAEADYLSFAIGGLFGDWGAVCAVEALRLRRAFAIWTDRVESDVLRQTREWGGWKQQLKSRLYRRPMAWLERALISRADLGLFHGRETYDAYAAFSRNPQLVHDIHISGTEHISPAALQTKLSQLEQRPLRIVYAGRAEGMKGPEDWIDVLERLAAFGIPFEAEWLGAGSCLQMMRDRVRRAGLSDKVRLPGFVEDHAEVRSRLQRADVFLFCHKTAESPRCLIEALTGATPIIGYEGAYAQDLVADHGGGVLVPRGDAAALAAVLADLSTKREGLARLMQNALADAAPYTDEKVFAHRCQLIRRYLAPVVRPPSDKGPSGRALGAVTGN</sequence>
<gene>
    <name evidence="5" type="ORF">CLV89_11562</name>
</gene>
<name>A0A2T1AAV4_TRISK</name>
<keyword evidence="3 5" id="KW-0808">Transferase</keyword>
<dbReference type="PANTHER" id="PTHR12526">
    <property type="entry name" value="GLYCOSYLTRANSFERASE"/>
    <property type="match status" value="1"/>
</dbReference>